<dbReference type="AlphaFoldDB" id="A0A5C7BN72"/>
<accession>A0A5C7BN72</accession>
<reference evidence="1 2" key="1">
    <citation type="submission" date="2019-07" db="EMBL/GenBank/DDBJ databases">
        <title>Serratia strains were isolated from fresh produce.</title>
        <authorList>
            <person name="Cho G.-S."/>
            <person name="Stein M."/>
            <person name="Lee W."/>
            <person name="Suh S.H."/>
            <person name="Franz C.M.A.P."/>
        </authorList>
    </citation>
    <scope>NUCLEOTIDE SEQUENCE [LARGE SCALE GENOMIC DNA]</scope>
    <source>
        <strain evidence="1 2">S16</strain>
    </source>
</reference>
<dbReference type="EMBL" id="VOUQ01000031">
    <property type="protein sequence ID" value="TXE24604.1"/>
    <property type="molecule type" value="Genomic_DNA"/>
</dbReference>
<sequence length="87" mass="10337">MAYRVSDLNLVVDAIVLWNRIYLWRTIDDVCNQRIIIPDERLSSVAPFLWGIYRSPIERYKSVRTKHLNLQIFTFLGGCYCKNDLTR</sequence>
<protein>
    <submittedName>
        <fullName evidence="1">Tn3 family transposase</fullName>
    </submittedName>
</protein>
<dbReference type="Proteomes" id="UP000321126">
    <property type="component" value="Unassembled WGS sequence"/>
</dbReference>
<comment type="caution">
    <text evidence="1">The sequence shown here is derived from an EMBL/GenBank/DDBJ whole genome shotgun (WGS) entry which is preliminary data.</text>
</comment>
<gene>
    <name evidence="1" type="ORF">FOT62_24685</name>
</gene>
<evidence type="ECO:0000313" key="1">
    <source>
        <dbReference type="EMBL" id="TXE24604.1"/>
    </source>
</evidence>
<evidence type="ECO:0000313" key="2">
    <source>
        <dbReference type="Proteomes" id="UP000321126"/>
    </source>
</evidence>
<name>A0A5C7BN72_SERMA</name>
<proteinExistence type="predicted"/>
<organism evidence="1 2">
    <name type="scientific">Serratia marcescens</name>
    <dbReference type="NCBI Taxonomy" id="615"/>
    <lineage>
        <taxon>Bacteria</taxon>
        <taxon>Pseudomonadati</taxon>
        <taxon>Pseudomonadota</taxon>
        <taxon>Gammaproteobacteria</taxon>
        <taxon>Enterobacterales</taxon>
        <taxon>Yersiniaceae</taxon>
        <taxon>Serratia</taxon>
    </lineage>
</organism>